<feature type="transmembrane region" description="Helical" evidence="8">
    <location>
        <begin position="233"/>
        <end position="260"/>
    </location>
</feature>
<comment type="caution">
    <text evidence="10">The sequence shown here is derived from an EMBL/GenBank/DDBJ whole genome shotgun (WGS) entry which is preliminary data.</text>
</comment>
<sequence>MEITYSIVIPIYNEEANIKKLVKKLQFVAKELKGDCEIIFINDGSNDNSAEELREVYETYENIVVINLVRNYGQTYALAAGFDKARGSIIISMDGDLQHDPEEIPLFIEKLNEGYDIVSGWRKERKDDFITRRLPSRIANWLIGIISGINIHDFGTTFKAYRREVLSKIQLFGEQHRFIPALAFWLGARITEIPISNVIREKGKSNYGLSRTFKVILDLVLLRFLLKYSTKPLYFFGLPGLIFAFAGSGIGIFLLIRKLIRNIHILTEHGPLMFLAILLIIMGIQFISLGILAEIMSRAYYEIQQKRPYIIRNVLIKENKSH</sequence>
<dbReference type="AlphaFoldDB" id="A0A1F5VVT0"/>
<dbReference type="InterPro" id="IPR029044">
    <property type="entry name" value="Nucleotide-diphossugar_trans"/>
</dbReference>
<reference evidence="10 11" key="1">
    <citation type="journal article" date="2016" name="Nat. Commun.">
        <title>Thousands of microbial genomes shed light on interconnected biogeochemical processes in an aquifer system.</title>
        <authorList>
            <person name="Anantharaman K."/>
            <person name="Brown C.T."/>
            <person name="Hug L.A."/>
            <person name="Sharon I."/>
            <person name="Castelle C.J."/>
            <person name="Probst A.J."/>
            <person name="Thomas B.C."/>
            <person name="Singh A."/>
            <person name="Wilkins M.J."/>
            <person name="Karaoz U."/>
            <person name="Brodie E.L."/>
            <person name="Williams K.H."/>
            <person name="Hubbard S.S."/>
            <person name="Banfield J.F."/>
        </authorList>
    </citation>
    <scope>NUCLEOTIDE SEQUENCE [LARGE SCALE GENOMIC DNA]</scope>
</reference>
<evidence type="ECO:0000256" key="4">
    <source>
        <dbReference type="ARBA" id="ARBA00022692"/>
    </source>
</evidence>
<keyword evidence="1" id="KW-1003">Cell membrane</keyword>
<feature type="transmembrane region" description="Helical" evidence="8">
    <location>
        <begin position="272"/>
        <end position="293"/>
    </location>
</feature>
<dbReference type="InterPro" id="IPR001173">
    <property type="entry name" value="Glyco_trans_2-like"/>
</dbReference>
<dbReference type="GO" id="GO:0009103">
    <property type="term" value="P:lipopolysaccharide biosynthetic process"/>
    <property type="evidence" value="ECO:0007669"/>
    <property type="project" value="UniProtKB-KW"/>
</dbReference>
<keyword evidence="3 10" id="KW-0808">Transferase</keyword>
<dbReference type="Gene3D" id="3.90.550.10">
    <property type="entry name" value="Spore Coat Polysaccharide Biosynthesis Protein SpsA, Chain A"/>
    <property type="match status" value="1"/>
</dbReference>
<dbReference type="Pfam" id="PF00535">
    <property type="entry name" value="Glycos_transf_2"/>
    <property type="match status" value="1"/>
</dbReference>
<accession>A0A1F5VVT0</accession>
<evidence type="ECO:0000313" key="10">
    <source>
        <dbReference type="EMBL" id="OGF67500.1"/>
    </source>
</evidence>
<evidence type="ECO:0000256" key="8">
    <source>
        <dbReference type="SAM" id="Phobius"/>
    </source>
</evidence>
<keyword evidence="4 8" id="KW-0812">Transmembrane</keyword>
<dbReference type="GO" id="GO:0099621">
    <property type="term" value="F:undecaprenyl-phosphate 4-deoxy-4-formamido-L-arabinose transferase activity"/>
    <property type="evidence" value="ECO:0007669"/>
    <property type="project" value="TreeGrafter"/>
</dbReference>
<keyword evidence="2" id="KW-0328">Glycosyltransferase</keyword>
<evidence type="ECO:0000259" key="9">
    <source>
        <dbReference type="Pfam" id="PF00535"/>
    </source>
</evidence>
<dbReference type="PANTHER" id="PTHR48090:SF3">
    <property type="entry name" value="UNDECAPRENYL-PHOSPHATE 4-DEOXY-4-FORMAMIDO-L-ARABINOSE TRANSFERASE"/>
    <property type="match status" value="1"/>
</dbReference>
<evidence type="ECO:0000313" key="11">
    <source>
        <dbReference type="Proteomes" id="UP000178943"/>
    </source>
</evidence>
<dbReference type="SUPFAM" id="SSF53448">
    <property type="entry name" value="Nucleotide-diphospho-sugar transferases"/>
    <property type="match status" value="1"/>
</dbReference>
<protein>
    <submittedName>
        <fullName evidence="10">Glycosyl transferase</fullName>
    </submittedName>
</protein>
<dbReference type="Proteomes" id="UP000178943">
    <property type="component" value="Unassembled WGS sequence"/>
</dbReference>
<dbReference type="EMBL" id="MFGW01000048">
    <property type="protein sequence ID" value="OGF67500.1"/>
    <property type="molecule type" value="Genomic_DNA"/>
</dbReference>
<evidence type="ECO:0000256" key="2">
    <source>
        <dbReference type="ARBA" id="ARBA00022676"/>
    </source>
</evidence>
<evidence type="ECO:0000256" key="6">
    <source>
        <dbReference type="ARBA" id="ARBA00022989"/>
    </source>
</evidence>
<evidence type="ECO:0000256" key="5">
    <source>
        <dbReference type="ARBA" id="ARBA00022985"/>
    </source>
</evidence>
<evidence type="ECO:0000256" key="1">
    <source>
        <dbReference type="ARBA" id="ARBA00022475"/>
    </source>
</evidence>
<keyword evidence="6 8" id="KW-1133">Transmembrane helix</keyword>
<evidence type="ECO:0000256" key="3">
    <source>
        <dbReference type="ARBA" id="ARBA00022679"/>
    </source>
</evidence>
<name>A0A1F5VVT0_9BACT</name>
<evidence type="ECO:0000256" key="7">
    <source>
        <dbReference type="ARBA" id="ARBA00023136"/>
    </source>
</evidence>
<keyword evidence="5" id="KW-0448">Lipopolysaccharide biosynthesis</keyword>
<organism evidence="10 11">
    <name type="scientific">Candidatus Fischerbacteria bacterium RBG_13_37_8</name>
    <dbReference type="NCBI Taxonomy" id="1817863"/>
    <lineage>
        <taxon>Bacteria</taxon>
        <taxon>Candidatus Fischeribacteriota</taxon>
    </lineage>
</organism>
<dbReference type="STRING" id="1817863.A2Y62_16415"/>
<gene>
    <name evidence="10" type="ORF">A2Y62_16415</name>
</gene>
<dbReference type="GO" id="GO:0005886">
    <property type="term" value="C:plasma membrane"/>
    <property type="evidence" value="ECO:0007669"/>
    <property type="project" value="TreeGrafter"/>
</dbReference>
<dbReference type="CDD" id="cd04187">
    <property type="entry name" value="DPM1_like_bac"/>
    <property type="match status" value="1"/>
</dbReference>
<keyword evidence="7 8" id="KW-0472">Membrane</keyword>
<proteinExistence type="predicted"/>
<dbReference type="InterPro" id="IPR050256">
    <property type="entry name" value="Glycosyltransferase_2"/>
</dbReference>
<feature type="domain" description="Glycosyltransferase 2-like" evidence="9">
    <location>
        <begin position="6"/>
        <end position="169"/>
    </location>
</feature>
<dbReference type="PANTHER" id="PTHR48090">
    <property type="entry name" value="UNDECAPRENYL-PHOSPHATE 4-DEOXY-4-FORMAMIDO-L-ARABINOSE TRANSFERASE-RELATED"/>
    <property type="match status" value="1"/>
</dbReference>